<dbReference type="GeneID" id="105273444"/>
<evidence type="ECO:0000256" key="2">
    <source>
        <dbReference type="ARBA" id="ARBA00009604"/>
    </source>
</evidence>
<dbReference type="Proteomes" id="UP000694866">
    <property type="component" value="Unplaced"/>
</dbReference>
<name>A0A0C9S0A8_9HYME</name>
<reference evidence="13" key="1">
    <citation type="submission" date="2015-01" db="EMBL/GenBank/DDBJ databases">
        <title>Transcriptome Assembly of Fopius arisanus.</title>
        <authorList>
            <person name="Geib S."/>
        </authorList>
    </citation>
    <scope>NUCLEOTIDE SEQUENCE</scope>
</reference>
<dbReference type="EC" id="4.2.1.11" evidence="3"/>
<keyword evidence="6" id="KW-0324">Glycolysis</keyword>
<dbReference type="PANTHER" id="PTHR11902">
    <property type="entry name" value="ENOLASE"/>
    <property type="match status" value="1"/>
</dbReference>
<evidence type="ECO:0000256" key="9">
    <source>
        <dbReference type="ARBA" id="ARBA00032132"/>
    </source>
</evidence>
<dbReference type="GO" id="GO:0000015">
    <property type="term" value="C:phosphopyruvate hydratase complex"/>
    <property type="evidence" value="ECO:0007669"/>
    <property type="project" value="InterPro"/>
</dbReference>
<evidence type="ECO:0000256" key="5">
    <source>
        <dbReference type="ARBA" id="ARBA00022842"/>
    </source>
</evidence>
<feature type="binding site" evidence="10">
    <location>
        <position position="320"/>
    </location>
    <ligand>
        <name>Mg(2+)</name>
        <dbReference type="ChEBI" id="CHEBI:18420"/>
    </ligand>
</feature>
<dbReference type="EMBL" id="GBYB01013956">
    <property type="protein sequence ID" value="JAG83723.1"/>
    <property type="molecule type" value="Transcribed_RNA"/>
</dbReference>
<evidence type="ECO:0000256" key="1">
    <source>
        <dbReference type="ARBA" id="ARBA00005031"/>
    </source>
</evidence>
<keyword evidence="14" id="KW-1185">Reference proteome</keyword>
<dbReference type="OrthoDB" id="1739814at2759"/>
<evidence type="ECO:0000256" key="8">
    <source>
        <dbReference type="ARBA" id="ARBA00031125"/>
    </source>
</evidence>
<keyword evidence="5 10" id="KW-0460">Magnesium</keyword>
<evidence type="ECO:0000256" key="7">
    <source>
        <dbReference type="ARBA" id="ARBA00023239"/>
    </source>
</evidence>
<reference evidence="15" key="2">
    <citation type="submission" date="2025-04" db="UniProtKB">
        <authorList>
            <consortium name="RefSeq"/>
        </authorList>
    </citation>
    <scope>IDENTIFICATION</scope>
    <source>
        <strain evidence="15">USDA-PBARC FA_bdor</strain>
        <tissue evidence="15">Whole organism</tissue>
    </source>
</reference>
<dbReference type="GO" id="GO:0004634">
    <property type="term" value="F:phosphopyruvate hydratase activity"/>
    <property type="evidence" value="ECO:0007669"/>
    <property type="project" value="UniProtKB-EC"/>
</dbReference>
<feature type="domain" description="Enolase C-terminal TIM barrel" evidence="11">
    <location>
        <begin position="142"/>
        <end position="433"/>
    </location>
</feature>
<dbReference type="PIRSF" id="PIRSF001400">
    <property type="entry name" value="Enolase"/>
    <property type="match status" value="1"/>
</dbReference>
<dbReference type="InterPro" id="IPR036849">
    <property type="entry name" value="Enolase-like_C_sf"/>
</dbReference>
<dbReference type="UniPathway" id="UPA00109">
    <property type="reaction ID" value="UER00187"/>
</dbReference>
<comment type="cofactor">
    <cofactor evidence="10">
        <name>Mg(2+)</name>
        <dbReference type="ChEBI" id="CHEBI:18420"/>
    </cofactor>
    <text evidence="10">Mg(2+) is required for catalysis and for stabilizing the dimer.</text>
</comment>
<dbReference type="CDD" id="cd03313">
    <property type="entry name" value="enolase"/>
    <property type="match status" value="1"/>
</dbReference>
<evidence type="ECO:0000259" key="11">
    <source>
        <dbReference type="SMART" id="SM01192"/>
    </source>
</evidence>
<comment type="similarity">
    <text evidence="2">Belongs to the enolase family.</text>
</comment>
<feature type="domain" description="Enolase N-terminal" evidence="12">
    <location>
        <begin position="3"/>
        <end position="134"/>
    </location>
</feature>
<dbReference type="Pfam" id="PF03952">
    <property type="entry name" value="Enolase_N"/>
    <property type="match status" value="1"/>
</dbReference>
<dbReference type="SUPFAM" id="SSF51604">
    <property type="entry name" value="Enolase C-terminal domain-like"/>
    <property type="match status" value="1"/>
</dbReference>
<feature type="binding site" evidence="10">
    <location>
        <position position="246"/>
    </location>
    <ligand>
        <name>Mg(2+)</name>
        <dbReference type="ChEBI" id="CHEBI:18420"/>
    </ligand>
</feature>
<sequence>MPIEKIKARQIFNSRGEPTLEVDVITEIGLLRSSVSCTHSPIPNEAVELRDNDESSFNGRSVLKAVNNVNKIIGPEIVKSRLEVCQQRDIDSLMIRLDGTSDKSKLGANAILGVSMACCKAGAVKKGLPLYKYISQLADSKQLIIPVPVFTVISGGKLSGNPLPCQEFVLMPTGATSFAEAMKIGYDVYRALEKLIAESQELKLPLTISDEGAFSPEFEEDREALAAIVDAIKGLGYEGKVKVGVDMAASSFCKDGQYDLAFKTDESDPDDYMDTEALKDQYLDLLREFPQIVSLEDPFDQEDWDGWGMLADQPIQLLADDLTAMNAERIEEAMEKQSGNGIVIRLSQIGTITEAIDCHKMARAGGWSSAVSTSFGETEDNFIADFAVGLAAGQFKGGAPCRGERVSKYNQILRIEEELGKDSVYAGEMFRNPLQLAESKKEGKEKKGKDKKKK</sequence>
<organism evidence="13">
    <name type="scientific">Fopius arisanus</name>
    <dbReference type="NCBI Taxonomy" id="64838"/>
    <lineage>
        <taxon>Eukaryota</taxon>
        <taxon>Metazoa</taxon>
        <taxon>Ecdysozoa</taxon>
        <taxon>Arthropoda</taxon>
        <taxon>Hexapoda</taxon>
        <taxon>Insecta</taxon>
        <taxon>Pterygota</taxon>
        <taxon>Neoptera</taxon>
        <taxon>Endopterygota</taxon>
        <taxon>Hymenoptera</taxon>
        <taxon>Apocrita</taxon>
        <taxon>Ichneumonoidea</taxon>
        <taxon>Braconidae</taxon>
        <taxon>Opiinae</taxon>
        <taxon>Fopius</taxon>
    </lineage>
</organism>
<evidence type="ECO:0000256" key="6">
    <source>
        <dbReference type="ARBA" id="ARBA00023152"/>
    </source>
</evidence>
<dbReference type="InterPro" id="IPR000941">
    <property type="entry name" value="Enolase"/>
</dbReference>
<keyword evidence="7" id="KW-0456">Lyase</keyword>
<gene>
    <name evidence="13" type="primary">enol-1_0</name>
    <name evidence="15" type="synonym">LOC105273444</name>
    <name evidence="13" type="ORF">g.837</name>
</gene>
<dbReference type="Gene3D" id="3.20.20.120">
    <property type="entry name" value="Enolase-like C-terminal domain"/>
    <property type="match status" value="1"/>
</dbReference>
<evidence type="ECO:0000313" key="15">
    <source>
        <dbReference type="RefSeq" id="XP_011314184.1"/>
    </source>
</evidence>
<dbReference type="SMART" id="SM01193">
    <property type="entry name" value="Enolase_N"/>
    <property type="match status" value="1"/>
</dbReference>
<dbReference type="PRINTS" id="PR00148">
    <property type="entry name" value="ENOLASE"/>
</dbReference>
<accession>A0A0C9S0A8</accession>
<evidence type="ECO:0000259" key="12">
    <source>
        <dbReference type="SMART" id="SM01193"/>
    </source>
</evidence>
<protein>
    <recommendedName>
        <fullName evidence="4">Enolase</fullName>
        <ecNumber evidence="3">4.2.1.11</ecNumber>
    </recommendedName>
    <alternativeName>
        <fullName evidence="8">2-phospho-D-glycerate hydro-lyase</fullName>
    </alternativeName>
    <alternativeName>
        <fullName evidence="9">2-phosphoglycerate dehydratase</fullName>
    </alternativeName>
</protein>
<dbReference type="GO" id="GO:0006096">
    <property type="term" value="P:glycolytic process"/>
    <property type="evidence" value="ECO:0007669"/>
    <property type="project" value="UniProtKB-UniPathway"/>
</dbReference>
<evidence type="ECO:0000256" key="3">
    <source>
        <dbReference type="ARBA" id="ARBA00012058"/>
    </source>
</evidence>
<dbReference type="PANTHER" id="PTHR11902:SF1">
    <property type="entry name" value="ENOLASE"/>
    <property type="match status" value="1"/>
</dbReference>
<dbReference type="GO" id="GO:0000287">
    <property type="term" value="F:magnesium ion binding"/>
    <property type="evidence" value="ECO:0007669"/>
    <property type="project" value="InterPro"/>
</dbReference>
<dbReference type="Pfam" id="PF00113">
    <property type="entry name" value="Enolase_C"/>
    <property type="match status" value="1"/>
</dbReference>
<proteinExistence type="inferred from homology"/>
<comment type="pathway">
    <text evidence="1">Carbohydrate degradation; glycolysis; pyruvate from D-glyceraldehyde 3-phosphate: step 4/5.</text>
</comment>
<dbReference type="KEGG" id="fas:105273444"/>
<dbReference type="SUPFAM" id="SSF54826">
    <property type="entry name" value="Enolase N-terminal domain-like"/>
    <property type="match status" value="1"/>
</dbReference>
<feature type="binding site" evidence="10">
    <location>
        <position position="296"/>
    </location>
    <ligand>
        <name>Mg(2+)</name>
        <dbReference type="ChEBI" id="CHEBI:18420"/>
    </ligand>
</feature>
<dbReference type="HAMAP" id="MF_00318">
    <property type="entry name" value="Enolase"/>
    <property type="match status" value="1"/>
</dbReference>
<evidence type="ECO:0000313" key="13">
    <source>
        <dbReference type="EMBL" id="JAG83723.1"/>
    </source>
</evidence>
<dbReference type="RefSeq" id="XP_011314184.1">
    <property type="nucleotide sequence ID" value="XM_011315882.1"/>
</dbReference>
<evidence type="ECO:0000256" key="4">
    <source>
        <dbReference type="ARBA" id="ARBA00017068"/>
    </source>
</evidence>
<dbReference type="SFLD" id="SFLDS00001">
    <property type="entry name" value="Enolase"/>
    <property type="match status" value="1"/>
</dbReference>
<dbReference type="Gene3D" id="3.30.390.10">
    <property type="entry name" value="Enolase-like, N-terminal domain"/>
    <property type="match status" value="1"/>
</dbReference>
<dbReference type="InterPro" id="IPR020810">
    <property type="entry name" value="Enolase_C"/>
</dbReference>
<accession>A0A9R1TRV8</accession>
<dbReference type="InterPro" id="IPR020811">
    <property type="entry name" value="Enolase_N"/>
</dbReference>
<dbReference type="AlphaFoldDB" id="A0A0C9S0A8"/>
<dbReference type="InterPro" id="IPR029017">
    <property type="entry name" value="Enolase-like_N"/>
</dbReference>
<keyword evidence="10" id="KW-0479">Metal-binding</keyword>
<evidence type="ECO:0000256" key="10">
    <source>
        <dbReference type="PIRSR" id="PIRSR001400-3"/>
    </source>
</evidence>
<evidence type="ECO:0000313" key="14">
    <source>
        <dbReference type="Proteomes" id="UP000694866"/>
    </source>
</evidence>
<dbReference type="SMART" id="SM01192">
    <property type="entry name" value="Enolase_C"/>
    <property type="match status" value="1"/>
</dbReference>